<dbReference type="Proteomes" id="UP001501310">
    <property type="component" value="Unassembled WGS sequence"/>
</dbReference>
<name>A0ABP7S2S5_9SPHN</name>
<evidence type="ECO:0000313" key="2">
    <source>
        <dbReference type="EMBL" id="GAA4005826.1"/>
    </source>
</evidence>
<gene>
    <name evidence="2" type="ORF">GCM10022211_17800</name>
</gene>
<dbReference type="RefSeq" id="WP_344709912.1">
    <property type="nucleotide sequence ID" value="NZ_BAAAZD010000002.1"/>
</dbReference>
<comment type="caution">
    <text evidence="2">The sequence shown here is derived from an EMBL/GenBank/DDBJ whole genome shotgun (WGS) entry which is preliminary data.</text>
</comment>
<evidence type="ECO:0000313" key="3">
    <source>
        <dbReference type="Proteomes" id="UP001501310"/>
    </source>
</evidence>
<dbReference type="Gene3D" id="2.60.120.620">
    <property type="entry name" value="q2cbj1_9rhob like domain"/>
    <property type="match status" value="1"/>
</dbReference>
<evidence type="ECO:0000256" key="1">
    <source>
        <dbReference type="SAM" id="MobiDB-lite"/>
    </source>
</evidence>
<dbReference type="SUPFAM" id="SSF51197">
    <property type="entry name" value="Clavaminate synthase-like"/>
    <property type="match status" value="1"/>
</dbReference>
<sequence>MRQLWRYPGWLLSPLSGSKSFVGNPVIGSPTLNRLGLHAERVRLAHAIARSRRRRLASRLPAELRRQFDENGFIIVPGFLPQAAFSALKDRLLDLDVPARSQQQGDTITTRVAVGPDLLGAVPALADLLGSRLWKGILGYVATFGTRPLYYLQAIGSGLADGPPDPQLELHADTFHPSMKAWLFLSDVEEEDAPLTYVAGSHRLTPARLAWERAKSIDILEQGDRLSQRGSFRVTAAELGQLGLPAPTRFVVPANTLVVIDTCGFHARGKAKRPSVRTEMWAYCRRSPFLPWTGFDPLAVGPLADRRAGWLTAALDWLDRRGWAKQHWLPAGPWRDHTSLPAGAAPKLEETPPAVPAAVDA</sequence>
<keyword evidence="2" id="KW-0223">Dioxygenase</keyword>
<reference evidence="3" key="1">
    <citation type="journal article" date="2019" name="Int. J. Syst. Evol. Microbiol.">
        <title>The Global Catalogue of Microorganisms (GCM) 10K type strain sequencing project: providing services to taxonomists for standard genome sequencing and annotation.</title>
        <authorList>
            <consortium name="The Broad Institute Genomics Platform"/>
            <consortium name="The Broad Institute Genome Sequencing Center for Infectious Disease"/>
            <person name="Wu L."/>
            <person name="Ma J."/>
        </authorList>
    </citation>
    <scope>NUCLEOTIDE SEQUENCE [LARGE SCALE GENOMIC DNA]</scope>
    <source>
        <strain evidence="3">JCM 16603</strain>
    </source>
</reference>
<dbReference type="Pfam" id="PF05721">
    <property type="entry name" value="PhyH"/>
    <property type="match status" value="1"/>
</dbReference>
<keyword evidence="3" id="KW-1185">Reference proteome</keyword>
<dbReference type="GO" id="GO:0051213">
    <property type="term" value="F:dioxygenase activity"/>
    <property type="evidence" value="ECO:0007669"/>
    <property type="project" value="UniProtKB-KW"/>
</dbReference>
<organism evidence="2 3">
    <name type="scientific">Sphingomonas humi</name>
    <dbReference type="NCBI Taxonomy" id="335630"/>
    <lineage>
        <taxon>Bacteria</taxon>
        <taxon>Pseudomonadati</taxon>
        <taxon>Pseudomonadota</taxon>
        <taxon>Alphaproteobacteria</taxon>
        <taxon>Sphingomonadales</taxon>
        <taxon>Sphingomonadaceae</taxon>
        <taxon>Sphingomonas</taxon>
    </lineage>
</organism>
<dbReference type="InterPro" id="IPR008775">
    <property type="entry name" value="Phytyl_CoA_dOase-like"/>
</dbReference>
<protein>
    <submittedName>
        <fullName evidence="2">Phytanoyl-CoA dioxygenase family protein</fullName>
    </submittedName>
</protein>
<feature type="region of interest" description="Disordered" evidence="1">
    <location>
        <begin position="335"/>
        <end position="361"/>
    </location>
</feature>
<dbReference type="EMBL" id="BAAAZD010000002">
    <property type="protein sequence ID" value="GAA4005826.1"/>
    <property type="molecule type" value="Genomic_DNA"/>
</dbReference>
<proteinExistence type="predicted"/>
<accession>A0ABP7S2S5</accession>
<keyword evidence="2" id="KW-0560">Oxidoreductase</keyword>